<reference evidence="1 2" key="1">
    <citation type="journal article" date="2019" name="Genome Biol. Evol.">
        <title>Insights into the evolution of the New World diploid cottons (Gossypium, subgenus Houzingenia) based on genome sequencing.</title>
        <authorList>
            <person name="Grover C.E."/>
            <person name="Arick M.A. 2nd"/>
            <person name="Thrash A."/>
            <person name="Conover J.L."/>
            <person name="Sanders W.S."/>
            <person name="Peterson D.G."/>
            <person name="Frelichowski J.E."/>
            <person name="Scheffler J.A."/>
            <person name="Scheffler B.E."/>
            <person name="Wendel J.F."/>
        </authorList>
    </citation>
    <scope>NUCLEOTIDE SEQUENCE [LARGE SCALE GENOMIC DNA]</scope>
    <source>
        <strain evidence="1">1</strain>
        <tissue evidence="1">Leaf</tissue>
    </source>
</reference>
<accession>A0A7J9L1B5</accession>
<dbReference type="EMBL" id="JABFAF010000004">
    <property type="protein sequence ID" value="MBA0852366.1"/>
    <property type="molecule type" value="Genomic_DNA"/>
</dbReference>
<dbReference type="AlphaFoldDB" id="A0A7J9L1B5"/>
<comment type="caution">
    <text evidence="1">The sequence shown here is derived from an EMBL/GenBank/DDBJ whole genome shotgun (WGS) entry which is preliminary data.</text>
</comment>
<dbReference type="OrthoDB" id="1736998at2759"/>
<evidence type="ECO:0000313" key="1">
    <source>
        <dbReference type="EMBL" id="MBA0852366.1"/>
    </source>
</evidence>
<keyword evidence="2" id="KW-1185">Reference proteome</keyword>
<sequence>MASICNRFISRSSPFIKSAVSIGAGICAVTVAATQRSGSGEDDFMPEHNIEELPGSFSGLYLGCYLDIISQMLSISDPYSSWLRLKVAVPIVDNIAN</sequence>
<protein>
    <submittedName>
        <fullName evidence="1">Uncharacterized protein</fullName>
    </submittedName>
</protein>
<dbReference type="Proteomes" id="UP000593576">
    <property type="component" value="Unassembled WGS sequence"/>
</dbReference>
<evidence type="ECO:0000313" key="2">
    <source>
        <dbReference type="Proteomes" id="UP000593576"/>
    </source>
</evidence>
<organism evidence="1 2">
    <name type="scientific">Gossypium schwendimanii</name>
    <name type="common">Cotton</name>
    <dbReference type="NCBI Taxonomy" id="34291"/>
    <lineage>
        <taxon>Eukaryota</taxon>
        <taxon>Viridiplantae</taxon>
        <taxon>Streptophyta</taxon>
        <taxon>Embryophyta</taxon>
        <taxon>Tracheophyta</taxon>
        <taxon>Spermatophyta</taxon>
        <taxon>Magnoliopsida</taxon>
        <taxon>eudicotyledons</taxon>
        <taxon>Gunneridae</taxon>
        <taxon>Pentapetalae</taxon>
        <taxon>rosids</taxon>
        <taxon>malvids</taxon>
        <taxon>Malvales</taxon>
        <taxon>Malvaceae</taxon>
        <taxon>Malvoideae</taxon>
        <taxon>Gossypium</taxon>
    </lineage>
</organism>
<name>A0A7J9L1B5_GOSSC</name>
<proteinExistence type="predicted"/>
<gene>
    <name evidence="1" type="ORF">Goshw_004422</name>
</gene>